<dbReference type="InterPro" id="IPR005506">
    <property type="entry name" value="DUF312_ALF"/>
</dbReference>
<gene>
    <name evidence="4" type="ORF">GCM10010269_15080</name>
</gene>
<organism evidence="4 5">
    <name type="scientific">Streptomyces humidus</name>
    <dbReference type="NCBI Taxonomy" id="52259"/>
    <lineage>
        <taxon>Bacteria</taxon>
        <taxon>Bacillati</taxon>
        <taxon>Actinomycetota</taxon>
        <taxon>Actinomycetes</taxon>
        <taxon>Kitasatosporales</taxon>
        <taxon>Streptomycetaceae</taxon>
        <taxon>Streptomyces</taxon>
    </lineage>
</organism>
<feature type="compositionally biased region" description="Basic and acidic residues" evidence="2">
    <location>
        <begin position="950"/>
        <end position="967"/>
    </location>
</feature>
<feature type="region of interest" description="Disordered" evidence="2">
    <location>
        <begin position="944"/>
        <end position="999"/>
    </location>
</feature>
<dbReference type="Pfam" id="PF03752">
    <property type="entry name" value="ALF"/>
    <property type="match status" value="5"/>
</dbReference>
<evidence type="ECO:0000313" key="5">
    <source>
        <dbReference type="Proteomes" id="UP000606194"/>
    </source>
</evidence>
<evidence type="ECO:0000256" key="3">
    <source>
        <dbReference type="SAM" id="SignalP"/>
    </source>
</evidence>
<protein>
    <recommendedName>
        <fullName evidence="6">Chemotaxis protein</fullName>
    </recommendedName>
</protein>
<sequence>MQTMFWSRRRLLGAVAAVTAAAATPLSLTHPARAAGQDTPPGPVPLPDTERAKVVEAWTTGGRATKAAAAYALYGSDTEVRTFLAETLPKVRAEDNRVAVLRYLVRAGKGTRREAVAALDGGDDAIAAFLAQGYRPALLEDLRVATLIVSSTGNKAVQRKASAALDAGTPQALETFLTDGQYDGALEDARVQVSAMLVGAGPEVRKYADRALSGAASDIQWFLDTGQHIARARDQESATIAELVAVVEREGKRAQAETDLATEASARAQTAAQKAKEAAEKAAAEAAAAQQDVQKSAAAARKAANAAKGAANAARDAISASNAAVTASRRASYAATAASHAAAAAGNAASRAYNAAIAASKDAAKTQAAKNAAVAARDAAAKAQSAAKAADYAAAATAQSVNAGVAAAGAARDSAAAARAAAQAAESAGAAQSEAAEAKRQAAVATAAANRATNSASTAQALANTAASAARAARDAANSAAAHALKSADAADEAVKNAGKAIDYANKSTAHAAEAVKAADVATKAVTDAMAVEQAARDAELARLEQDKLQGIDEARLLARIEADEEAAYENKRTQDAQTEQALKDVIAAAEKALWETGDLALAATLGRKAATGLLDAKGAWTRQAAQFALSGSDEDVLSWVDLDRSIAKNQDDRETVLYLAQISSPAIAEAAQAALQSTSSTAVGDFLTSGVIRASQDDNKVQIGRILNDKPGKAVVKAANDALDENTPEGYQDFFNRTYPAAMREDDAVATATSTTTGGEYVKAYAEVALEGPTWMRRNFVQQVQYTAAQLDHDSATHVAAIRGSIAAAAKIAYQAQKDAADASKAAADARNAADKAKEWADKAIAAASKANGYSQQAKDNADAADRSAAAAQASADQAKAAASTARQASRSANYSANTAIDAARSALQSSYNAQASAAAARQSEIQAGRDAATAAAAASQAHRIAAQKRQDEIAEAARKAAEKARQQRQQGQNPADSDTHDDVHPNGTGSGQDEDWWSDAGWWADAANKVSVAAGLIAVGLGAASLVFPPLAAGAAFFGYVSLGAGALGALFTGIEHGFTSGEFVSSAGEAALNLATFGRGKLAKPLVKKAAPVVNKVAEEGKELVSSITGGLSNLW</sequence>
<comment type="caution">
    <text evidence="4">The sequence shown here is derived from an EMBL/GenBank/DDBJ whole genome shotgun (WGS) entry which is preliminary data.</text>
</comment>
<feature type="chain" id="PRO_5037019107" description="Chemotaxis protein" evidence="3">
    <location>
        <begin position="35"/>
        <end position="1119"/>
    </location>
</feature>
<dbReference type="InterPro" id="IPR006311">
    <property type="entry name" value="TAT_signal"/>
</dbReference>
<dbReference type="PROSITE" id="PS51318">
    <property type="entry name" value="TAT"/>
    <property type="match status" value="1"/>
</dbReference>
<dbReference type="AlphaFoldDB" id="A0A918FSG7"/>
<evidence type="ECO:0000256" key="2">
    <source>
        <dbReference type="SAM" id="MobiDB-lite"/>
    </source>
</evidence>
<reference evidence="4" key="1">
    <citation type="journal article" date="2014" name="Int. J. Syst. Evol. Microbiol.">
        <title>Complete genome sequence of Corynebacterium casei LMG S-19264T (=DSM 44701T), isolated from a smear-ripened cheese.</title>
        <authorList>
            <consortium name="US DOE Joint Genome Institute (JGI-PGF)"/>
            <person name="Walter F."/>
            <person name="Albersmeier A."/>
            <person name="Kalinowski J."/>
            <person name="Ruckert C."/>
        </authorList>
    </citation>
    <scope>NUCLEOTIDE SEQUENCE</scope>
    <source>
        <strain evidence="4">JCM 4386</strain>
    </source>
</reference>
<evidence type="ECO:0008006" key="6">
    <source>
        <dbReference type="Google" id="ProtNLM"/>
    </source>
</evidence>
<dbReference type="PANTHER" id="PTHR23242:SF9">
    <property type="entry name" value="TRANSCRIPTION FACTOR HOXA13"/>
    <property type="match status" value="1"/>
</dbReference>
<feature type="region of interest" description="Disordered" evidence="2">
    <location>
        <begin position="852"/>
        <end position="871"/>
    </location>
</feature>
<keyword evidence="1" id="KW-0175">Coiled coil</keyword>
<keyword evidence="3" id="KW-0732">Signal</keyword>
<reference evidence="4" key="2">
    <citation type="submission" date="2020-09" db="EMBL/GenBank/DDBJ databases">
        <authorList>
            <person name="Sun Q."/>
            <person name="Ohkuma M."/>
        </authorList>
    </citation>
    <scope>NUCLEOTIDE SEQUENCE</scope>
    <source>
        <strain evidence="4">JCM 4386</strain>
    </source>
</reference>
<evidence type="ECO:0000256" key="1">
    <source>
        <dbReference type="SAM" id="Coils"/>
    </source>
</evidence>
<proteinExistence type="predicted"/>
<name>A0A918FSG7_9ACTN</name>
<evidence type="ECO:0000313" key="4">
    <source>
        <dbReference type="EMBL" id="GGR76854.1"/>
    </source>
</evidence>
<feature type="coiled-coil region" evidence="1">
    <location>
        <begin position="261"/>
        <end position="292"/>
    </location>
</feature>
<dbReference type="RefSeq" id="WP_190148454.1">
    <property type="nucleotide sequence ID" value="NZ_BMTL01000005.1"/>
</dbReference>
<keyword evidence="5" id="KW-1185">Reference proteome</keyword>
<dbReference type="PANTHER" id="PTHR23242">
    <property type="entry name" value="TRANSCRIPTION FACTOR HOXA13"/>
    <property type="match status" value="1"/>
</dbReference>
<feature type="signal peptide" evidence="3">
    <location>
        <begin position="1"/>
        <end position="34"/>
    </location>
</feature>
<dbReference type="EMBL" id="BMTL01000005">
    <property type="protein sequence ID" value="GGR76854.1"/>
    <property type="molecule type" value="Genomic_DNA"/>
</dbReference>
<accession>A0A918FSG7</accession>
<dbReference type="Proteomes" id="UP000606194">
    <property type="component" value="Unassembled WGS sequence"/>
</dbReference>